<keyword evidence="7 10" id="KW-0472">Membrane</keyword>
<reference evidence="11" key="1">
    <citation type="submission" date="2025-08" db="UniProtKB">
        <authorList>
            <consortium name="RefSeq"/>
        </authorList>
    </citation>
    <scope>IDENTIFICATION</scope>
    <source>
        <tissue evidence="11">Whole insect</tissue>
    </source>
</reference>
<feature type="transmembrane region" description="Helical" evidence="10">
    <location>
        <begin position="6"/>
        <end position="32"/>
    </location>
</feature>
<dbReference type="RefSeq" id="XP_028147607.1">
    <property type="nucleotide sequence ID" value="XM_028291806.1"/>
</dbReference>
<comment type="subcellular location">
    <subcellularLocation>
        <location evidence="1">Cell membrane</location>
        <topology evidence="1">Multi-pass membrane protein</topology>
    </subcellularLocation>
</comment>
<dbReference type="GO" id="GO:0005886">
    <property type="term" value="C:plasma membrane"/>
    <property type="evidence" value="ECO:0007669"/>
    <property type="project" value="UniProtKB-SubCell"/>
</dbReference>
<evidence type="ECO:0000256" key="3">
    <source>
        <dbReference type="ARBA" id="ARBA00022606"/>
    </source>
</evidence>
<dbReference type="Pfam" id="PF02949">
    <property type="entry name" value="7tm_6"/>
    <property type="match status" value="1"/>
</dbReference>
<evidence type="ECO:0000256" key="8">
    <source>
        <dbReference type="ARBA" id="ARBA00023170"/>
    </source>
</evidence>
<accession>A0A6P7GNM5</accession>
<keyword evidence="6 10" id="KW-1133">Transmembrane helix</keyword>
<evidence type="ECO:0000256" key="7">
    <source>
        <dbReference type="ARBA" id="ARBA00023136"/>
    </source>
</evidence>
<evidence type="ECO:0000256" key="6">
    <source>
        <dbReference type="ARBA" id="ARBA00022989"/>
    </source>
</evidence>
<dbReference type="PANTHER" id="PTHR21137">
    <property type="entry name" value="ODORANT RECEPTOR"/>
    <property type="match status" value="1"/>
</dbReference>
<name>A0A6P7GNM5_DIAVI</name>
<keyword evidence="4 10" id="KW-0812">Transmembrane</keyword>
<keyword evidence="5" id="KW-0552">Olfaction</keyword>
<dbReference type="InParanoid" id="A0A6P7GNM5"/>
<dbReference type="GO" id="GO:0005549">
    <property type="term" value="F:odorant binding"/>
    <property type="evidence" value="ECO:0007669"/>
    <property type="project" value="InterPro"/>
</dbReference>
<proteinExistence type="predicted"/>
<dbReference type="InterPro" id="IPR004117">
    <property type="entry name" value="7tm6_olfct_rcpt"/>
</dbReference>
<keyword evidence="8" id="KW-0675">Receptor</keyword>
<dbReference type="AlphaFoldDB" id="A0A6P7GNM5"/>
<evidence type="ECO:0000256" key="2">
    <source>
        <dbReference type="ARBA" id="ARBA00022475"/>
    </source>
</evidence>
<protein>
    <submittedName>
        <fullName evidence="11">Uncharacterized protein LOC114341019</fullName>
    </submittedName>
</protein>
<evidence type="ECO:0000256" key="1">
    <source>
        <dbReference type="ARBA" id="ARBA00004651"/>
    </source>
</evidence>
<dbReference type="PANTHER" id="PTHR21137:SF35">
    <property type="entry name" value="ODORANT RECEPTOR 19A-RELATED"/>
    <property type="match status" value="1"/>
</dbReference>
<organism evidence="11">
    <name type="scientific">Diabrotica virgifera virgifera</name>
    <name type="common">western corn rootworm</name>
    <dbReference type="NCBI Taxonomy" id="50390"/>
    <lineage>
        <taxon>Eukaryota</taxon>
        <taxon>Metazoa</taxon>
        <taxon>Ecdysozoa</taxon>
        <taxon>Arthropoda</taxon>
        <taxon>Hexapoda</taxon>
        <taxon>Insecta</taxon>
        <taxon>Pterygota</taxon>
        <taxon>Neoptera</taxon>
        <taxon>Endopterygota</taxon>
        <taxon>Coleoptera</taxon>
        <taxon>Polyphaga</taxon>
        <taxon>Cucujiformia</taxon>
        <taxon>Chrysomeloidea</taxon>
        <taxon>Chrysomelidae</taxon>
        <taxon>Galerucinae</taxon>
        <taxon>Diabroticina</taxon>
        <taxon>Diabroticites</taxon>
        <taxon>Diabrotica</taxon>
    </lineage>
</organism>
<dbReference type="GO" id="GO:0007165">
    <property type="term" value="P:signal transduction"/>
    <property type="evidence" value="ECO:0007669"/>
    <property type="project" value="UniProtKB-KW"/>
</dbReference>
<feature type="transmembrane region" description="Helical" evidence="10">
    <location>
        <begin position="83"/>
        <end position="104"/>
    </location>
</feature>
<keyword evidence="2" id="KW-1003">Cell membrane</keyword>
<evidence type="ECO:0000256" key="10">
    <source>
        <dbReference type="SAM" id="Phobius"/>
    </source>
</evidence>
<sequence>MAVYELYAMCVLFAAIVPFDLYVTYMMCLISIQWKSLNTEIKDILNTDVDTPEDHQLFKARVIRCVDHHNFLKRYVEDYNKSLSLGLLAYIMVFVLSNCLNLFIVSTGPETRELVRCCCYQFNLSNEFIFNYAIPAQFLSTQAQITEDIAFDTKWYNTADKDKRNFVLMLSSVAKKEVALNAGKIVTINYEFTLKMYRTIYSYYMFLRTMGRNH</sequence>
<dbReference type="GO" id="GO:0004984">
    <property type="term" value="F:olfactory receptor activity"/>
    <property type="evidence" value="ECO:0007669"/>
    <property type="project" value="InterPro"/>
</dbReference>
<evidence type="ECO:0000256" key="4">
    <source>
        <dbReference type="ARBA" id="ARBA00022692"/>
    </source>
</evidence>
<dbReference type="OrthoDB" id="6784258at2759"/>
<evidence type="ECO:0000256" key="9">
    <source>
        <dbReference type="ARBA" id="ARBA00023224"/>
    </source>
</evidence>
<evidence type="ECO:0000313" key="11">
    <source>
        <dbReference type="RefSeq" id="XP_028147607.1"/>
    </source>
</evidence>
<evidence type="ECO:0000256" key="5">
    <source>
        <dbReference type="ARBA" id="ARBA00022725"/>
    </source>
</evidence>
<gene>
    <name evidence="11" type="primary">LOC114341019</name>
</gene>
<keyword evidence="3" id="KW-0716">Sensory transduction</keyword>
<keyword evidence="9" id="KW-0807">Transducer</keyword>